<protein>
    <submittedName>
        <fullName evidence="2">Uncharacterized protein</fullName>
    </submittedName>
</protein>
<feature type="compositionally biased region" description="Polar residues" evidence="1">
    <location>
        <begin position="250"/>
        <end position="259"/>
    </location>
</feature>
<dbReference type="RefSeq" id="WP_381439810.1">
    <property type="nucleotide sequence ID" value="NZ_JBHSNO010000016.1"/>
</dbReference>
<dbReference type="Proteomes" id="UP001596109">
    <property type="component" value="Unassembled WGS sequence"/>
</dbReference>
<feature type="compositionally biased region" description="Low complexity" evidence="1">
    <location>
        <begin position="363"/>
        <end position="374"/>
    </location>
</feature>
<sequence length="420" mass="45913">MTNENKDMKKKATVVGAIALSAVLAGGIGYTSYNLLKDKANEQTGEEVKSNNIEETETLQTKVIPLKFEDELDYLITTAIEIKVPIQNLFDEKDDYSDLENAIANAEKYQVKNHAFFEEEDEFKELNESFVTVATEKKKVVKENDVAAIEPVPLELAEIDKLAEAPIQVDEPKKPVFFEDIVAIAKPSEPILPIVPGKPSQHDQLSESIDQGTPGPTEHVESINQETPANLVPVISDESSIPVPVELNYPETSIESSDPVTPDIPTESVEPIEDEKDGNPSNPENTVAPDEESVEPENPTEPSIPEYPMGENPIEPSNSDDVVTPEEPTTPTDQSESEIPSELVEPESPTESERGMNPEISQETIEPEVPTEPIVPKEPVEAGTPFEPELPAEVVDSVEPAEPEENSGLDAPNPLEDGNQ</sequence>
<evidence type="ECO:0000256" key="1">
    <source>
        <dbReference type="SAM" id="MobiDB-lite"/>
    </source>
</evidence>
<feature type="region of interest" description="Disordered" evidence="1">
    <location>
        <begin position="190"/>
        <end position="221"/>
    </location>
</feature>
<evidence type="ECO:0000313" key="2">
    <source>
        <dbReference type="EMBL" id="MFC5591696.1"/>
    </source>
</evidence>
<feature type="region of interest" description="Disordered" evidence="1">
    <location>
        <begin position="236"/>
        <end position="420"/>
    </location>
</feature>
<proteinExistence type="predicted"/>
<gene>
    <name evidence="2" type="ORF">ACFPRA_22680</name>
</gene>
<organism evidence="2 3">
    <name type="scientific">Sporosarcina soli</name>
    <dbReference type="NCBI Taxonomy" id="334736"/>
    <lineage>
        <taxon>Bacteria</taxon>
        <taxon>Bacillati</taxon>
        <taxon>Bacillota</taxon>
        <taxon>Bacilli</taxon>
        <taxon>Bacillales</taxon>
        <taxon>Caryophanaceae</taxon>
        <taxon>Sporosarcina</taxon>
    </lineage>
</organism>
<reference evidence="3" key="1">
    <citation type="journal article" date="2019" name="Int. J. Syst. Evol. Microbiol.">
        <title>The Global Catalogue of Microorganisms (GCM) 10K type strain sequencing project: providing services to taxonomists for standard genome sequencing and annotation.</title>
        <authorList>
            <consortium name="The Broad Institute Genomics Platform"/>
            <consortium name="The Broad Institute Genome Sequencing Center for Infectious Disease"/>
            <person name="Wu L."/>
            <person name="Ma J."/>
        </authorList>
    </citation>
    <scope>NUCLEOTIDE SEQUENCE [LARGE SCALE GENOMIC DNA]</scope>
    <source>
        <strain evidence="3">CGMCC 4.1434</strain>
    </source>
</reference>
<comment type="caution">
    <text evidence="2">The sequence shown here is derived from an EMBL/GenBank/DDBJ whole genome shotgun (WGS) entry which is preliminary data.</text>
</comment>
<accession>A0ABW0TS83</accession>
<feature type="compositionally biased region" description="Low complexity" evidence="1">
    <location>
        <begin position="320"/>
        <end position="333"/>
    </location>
</feature>
<name>A0ABW0TS83_9BACL</name>
<keyword evidence="3" id="KW-1185">Reference proteome</keyword>
<dbReference type="EMBL" id="JBHSNO010000016">
    <property type="protein sequence ID" value="MFC5591696.1"/>
    <property type="molecule type" value="Genomic_DNA"/>
</dbReference>
<evidence type="ECO:0000313" key="3">
    <source>
        <dbReference type="Proteomes" id="UP001596109"/>
    </source>
</evidence>